<feature type="transmembrane region" description="Helical" evidence="1">
    <location>
        <begin position="47"/>
        <end position="65"/>
    </location>
</feature>
<dbReference type="Gene3D" id="3.40.50.300">
    <property type="entry name" value="P-loop containing nucleotide triphosphate hydrolases"/>
    <property type="match status" value="1"/>
</dbReference>
<gene>
    <name evidence="3" type="ORF">GO988_23365</name>
</gene>
<evidence type="ECO:0000256" key="1">
    <source>
        <dbReference type="SAM" id="Phobius"/>
    </source>
</evidence>
<dbReference type="PANTHER" id="PTHR13696:SF99">
    <property type="entry name" value="COBYRINIC ACID AC-DIAMIDE SYNTHASE"/>
    <property type="match status" value="1"/>
</dbReference>
<keyword evidence="1" id="KW-0472">Membrane</keyword>
<sequence length="329" mass="36163">MYINNLHQSLSTCQLTTIFKRSMRRKTQALTVVLCSDVNLPPQIGSIANLITQLVIGLISVLFVVDKTFKYKQKMNVITFANRKGGVAKTTSAWAVGECLAHAGNKVLLVDCDPQMNLTQCLPEVDLTKSLTQVIDGLGASLVDVMQPIRENLWLVPAAPTLAAAEKVLGADAMYALVLRNAMEGLADRVDYLIFDTNPSPNSPLALAAITAADRVFIPTSPEFFAFNGLQSLLELVERIKKNFAPSLRVGGLFLTKYAASYRRSLHHQFVETMHEHPNLGQLLMTTTIRENVAVAEAQVQRQSLYEWAPTCAALQDYESLTAEIVATL</sequence>
<dbReference type="Proteomes" id="UP000441336">
    <property type="component" value="Unassembled WGS sequence"/>
</dbReference>
<dbReference type="InterPro" id="IPR027417">
    <property type="entry name" value="P-loop_NTPase"/>
</dbReference>
<evidence type="ECO:0000259" key="2">
    <source>
        <dbReference type="Pfam" id="PF13614"/>
    </source>
</evidence>
<evidence type="ECO:0000313" key="3">
    <source>
        <dbReference type="EMBL" id="MVN79283.1"/>
    </source>
</evidence>
<dbReference type="InterPro" id="IPR050678">
    <property type="entry name" value="DNA_Partitioning_ATPase"/>
</dbReference>
<dbReference type="AlphaFoldDB" id="A0A7K1TLN8"/>
<keyword evidence="4" id="KW-1185">Reference proteome</keyword>
<keyword evidence="1" id="KW-0812">Transmembrane</keyword>
<evidence type="ECO:0000313" key="4">
    <source>
        <dbReference type="Proteomes" id="UP000441336"/>
    </source>
</evidence>
<dbReference type="InterPro" id="IPR025669">
    <property type="entry name" value="AAA_dom"/>
</dbReference>
<accession>A0A7K1TLN8</accession>
<dbReference type="EMBL" id="WQKZ01000013">
    <property type="protein sequence ID" value="MVN79283.1"/>
    <property type="molecule type" value="Genomic_DNA"/>
</dbReference>
<organism evidence="3 4">
    <name type="scientific">Hymenobacter ginkgonis</name>
    <dbReference type="NCBI Taxonomy" id="2682976"/>
    <lineage>
        <taxon>Bacteria</taxon>
        <taxon>Pseudomonadati</taxon>
        <taxon>Bacteroidota</taxon>
        <taxon>Cytophagia</taxon>
        <taxon>Cytophagales</taxon>
        <taxon>Hymenobacteraceae</taxon>
        <taxon>Hymenobacter</taxon>
    </lineage>
</organism>
<comment type="caution">
    <text evidence="3">The sequence shown here is derived from an EMBL/GenBank/DDBJ whole genome shotgun (WGS) entry which is preliminary data.</text>
</comment>
<dbReference type="Pfam" id="PF13614">
    <property type="entry name" value="AAA_31"/>
    <property type="match status" value="1"/>
</dbReference>
<reference evidence="3 4" key="1">
    <citation type="submission" date="2019-12" db="EMBL/GenBank/DDBJ databases">
        <title>Hymenobacter sp. HMF4947 Genome sequencing and assembly.</title>
        <authorList>
            <person name="Kang H."/>
            <person name="Cha I."/>
            <person name="Kim H."/>
            <person name="Joh K."/>
        </authorList>
    </citation>
    <scope>NUCLEOTIDE SEQUENCE [LARGE SCALE GENOMIC DNA]</scope>
    <source>
        <strain evidence="3 4">HMF4947</strain>
    </source>
</reference>
<protein>
    <submittedName>
        <fullName evidence="3">AAA family ATPase</fullName>
    </submittedName>
</protein>
<dbReference type="SUPFAM" id="SSF52540">
    <property type="entry name" value="P-loop containing nucleoside triphosphate hydrolases"/>
    <property type="match status" value="1"/>
</dbReference>
<keyword evidence="1" id="KW-1133">Transmembrane helix</keyword>
<feature type="domain" description="AAA" evidence="2">
    <location>
        <begin position="75"/>
        <end position="249"/>
    </location>
</feature>
<dbReference type="CDD" id="cd02042">
    <property type="entry name" value="ParAB_family"/>
    <property type="match status" value="1"/>
</dbReference>
<dbReference type="PANTHER" id="PTHR13696">
    <property type="entry name" value="P-LOOP CONTAINING NUCLEOSIDE TRIPHOSPHATE HYDROLASE"/>
    <property type="match status" value="1"/>
</dbReference>
<name>A0A7K1TLN8_9BACT</name>
<proteinExistence type="predicted"/>